<protein>
    <submittedName>
        <fullName evidence="3">DUF58 domain-containing protein</fullName>
    </submittedName>
</protein>
<sequence>MIKVNVKFILLTIAACIFAKVSGGNLPYSVFYSLFIMLIISIMYIYLSLQYVQCKIKHNQQEYSVGDEDEFSLIISNESFIPIPYVEVVNNTFTDLIKTYKGDAFFLQFNSDKWLKRTITFNKRGIYDFGTTTIKVTDLFNVITSNKNINHKLGVKVYPKIYNIKLFKLSGSEKLENLLNSDSKVEDLTLIKDIRQYRIGDSLKRVHWKISAKQGELYVKNYDYISGTQCNLFLDMKKIDFSNKNEELKEEMMIDFTSSLLKKFVDLGIKSKIYINNSKNEKIEVENSVDFSSVMEYFLFHNSNGEGDFIDFINGSLNSLGGKSFLCIITCNVNSKLKDELLHLKNKGYNVSLFYYNNYLGLIEEITFLTGAGINCYDFKEIIKNSL</sequence>
<keyword evidence="1" id="KW-0472">Membrane</keyword>
<evidence type="ECO:0000313" key="3">
    <source>
        <dbReference type="EMBL" id="MBD8048250.1"/>
    </source>
</evidence>
<proteinExistence type="predicted"/>
<organism evidence="3 4">
    <name type="scientific">Clostridium faecium</name>
    <dbReference type="NCBI Taxonomy" id="2762223"/>
    <lineage>
        <taxon>Bacteria</taxon>
        <taxon>Bacillati</taxon>
        <taxon>Bacillota</taxon>
        <taxon>Clostridia</taxon>
        <taxon>Eubacteriales</taxon>
        <taxon>Clostridiaceae</taxon>
        <taxon>Clostridium</taxon>
    </lineage>
</organism>
<evidence type="ECO:0000259" key="2">
    <source>
        <dbReference type="Pfam" id="PF01882"/>
    </source>
</evidence>
<dbReference type="PANTHER" id="PTHR34351">
    <property type="entry name" value="SLR1927 PROTEIN-RELATED"/>
    <property type="match status" value="1"/>
</dbReference>
<dbReference type="PANTHER" id="PTHR34351:SF2">
    <property type="entry name" value="DUF58 DOMAIN-CONTAINING PROTEIN"/>
    <property type="match status" value="1"/>
</dbReference>
<reference evidence="3 4" key="1">
    <citation type="submission" date="2020-08" db="EMBL/GenBank/DDBJ databases">
        <title>A Genomic Blueprint of the Chicken Gut Microbiome.</title>
        <authorList>
            <person name="Gilroy R."/>
            <person name="Ravi A."/>
            <person name="Getino M."/>
            <person name="Pursley I."/>
            <person name="Horton D.L."/>
            <person name="Alikhan N.-F."/>
            <person name="Baker D."/>
            <person name="Gharbi K."/>
            <person name="Hall N."/>
            <person name="Watson M."/>
            <person name="Adriaenssens E.M."/>
            <person name="Foster-Nyarko E."/>
            <person name="Jarju S."/>
            <person name="Secka A."/>
            <person name="Antonio M."/>
            <person name="Oren A."/>
            <person name="Chaudhuri R."/>
            <person name="La Ragione R.M."/>
            <person name="Hildebrand F."/>
            <person name="Pallen M.J."/>
        </authorList>
    </citation>
    <scope>NUCLEOTIDE SEQUENCE [LARGE SCALE GENOMIC DNA]</scope>
    <source>
        <strain evidence="3 4">N37</strain>
    </source>
</reference>
<evidence type="ECO:0000313" key="4">
    <source>
        <dbReference type="Proteomes" id="UP000627166"/>
    </source>
</evidence>
<accession>A0ABR8YVI5</accession>
<dbReference type="RefSeq" id="WP_191741201.1">
    <property type="nucleotide sequence ID" value="NZ_JACSQB010000119.1"/>
</dbReference>
<name>A0ABR8YVI5_9CLOT</name>
<evidence type="ECO:0000256" key="1">
    <source>
        <dbReference type="SAM" id="Phobius"/>
    </source>
</evidence>
<feature type="transmembrane region" description="Helical" evidence="1">
    <location>
        <begin position="33"/>
        <end position="52"/>
    </location>
</feature>
<keyword evidence="4" id="KW-1185">Reference proteome</keyword>
<feature type="domain" description="DUF58" evidence="2">
    <location>
        <begin position="193"/>
        <end position="261"/>
    </location>
</feature>
<gene>
    <name evidence="3" type="ORF">H9637_14595</name>
</gene>
<dbReference type="Pfam" id="PF01882">
    <property type="entry name" value="DUF58"/>
    <property type="match status" value="1"/>
</dbReference>
<keyword evidence="1" id="KW-0812">Transmembrane</keyword>
<keyword evidence="1" id="KW-1133">Transmembrane helix</keyword>
<dbReference type="EMBL" id="JACSQB010000119">
    <property type="protein sequence ID" value="MBD8048250.1"/>
    <property type="molecule type" value="Genomic_DNA"/>
</dbReference>
<comment type="caution">
    <text evidence="3">The sequence shown here is derived from an EMBL/GenBank/DDBJ whole genome shotgun (WGS) entry which is preliminary data.</text>
</comment>
<dbReference type="InterPro" id="IPR002881">
    <property type="entry name" value="DUF58"/>
</dbReference>
<dbReference type="Proteomes" id="UP000627166">
    <property type="component" value="Unassembled WGS sequence"/>
</dbReference>